<evidence type="ECO:0000313" key="2">
    <source>
        <dbReference type="Proteomes" id="UP000218160"/>
    </source>
</evidence>
<dbReference type="EMBL" id="CP020660">
    <property type="protein sequence ID" value="ATF09660.1"/>
    <property type="molecule type" value="Genomic_DNA"/>
</dbReference>
<reference evidence="2" key="1">
    <citation type="submission" date="2017-04" db="EMBL/GenBank/DDBJ databases">
        <title>Genome evolution of the luminous symbionts of deep sea anglerfish.</title>
        <authorList>
            <person name="Hendry T.A."/>
        </authorList>
    </citation>
    <scope>NUCLEOTIDE SEQUENCE [LARGE SCALE GENOMIC DNA]</scope>
</reference>
<sequence length="56" mass="6306">MKEREGKKHGTNGKQQVWRKLYLAVDINMHETIAAELSASNVTGGEVLLNLLKQTR</sequence>
<dbReference type="KEGG" id="elux:BTN50_1170"/>
<proteinExistence type="predicted"/>
<evidence type="ECO:0000313" key="1">
    <source>
        <dbReference type="EMBL" id="ATF09660.1"/>
    </source>
</evidence>
<dbReference type="AlphaFoldDB" id="A0A291B9H6"/>
<gene>
    <name evidence="1" type="ORF">BTN50_1170</name>
</gene>
<keyword evidence="2" id="KW-1185">Reference proteome</keyword>
<organism evidence="1 2">
    <name type="scientific">Candidatus Enterovibrio altilux</name>
    <dbReference type="NCBI Taxonomy" id="1927128"/>
    <lineage>
        <taxon>Bacteria</taxon>
        <taxon>Pseudomonadati</taxon>
        <taxon>Pseudomonadota</taxon>
        <taxon>Gammaproteobacteria</taxon>
        <taxon>Vibrionales</taxon>
        <taxon>Vibrionaceae</taxon>
        <taxon>Enterovibrio</taxon>
    </lineage>
</organism>
<protein>
    <submittedName>
        <fullName evidence="1">Mobile element protein</fullName>
    </submittedName>
</protein>
<accession>A0A291B9H6</accession>
<name>A0A291B9H6_9GAMM</name>
<dbReference type="Proteomes" id="UP000218160">
    <property type="component" value="Chromosome 1"/>
</dbReference>